<gene>
    <name evidence="1" type="ORF">RPERSI_LOCUS25687</name>
</gene>
<evidence type="ECO:0000313" key="1">
    <source>
        <dbReference type="EMBL" id="CAG8821916.1"/>
    </source>
</evidence>
<feature type="non-terminal residue" evidence="1">
    <location>
        <position position="1"/>
    </location>
</feature>
<comment type="caution">
    <text evidence="1">The sequence shown here is derived from an EMBL/GenBank/DDBJ whole genome shotgun (WGS) entry which is preliminary data.</text>
</comment>
<name>A0ACA9S2I6_9GLOM</name>
<feature type="non-terminal residue" evidence="1">
    <location>
        <position position="226"/>
    </location>
</feature>
<organism evidence="1 2">
    <name type="scientific">Racocetra persica</name>
    <dbReference type="NCBI Taxonomy" id="160502"/>
    <lineage>
        <taxon>Eukaryota</taxon>
        <taxon>Fungi</taxon>
        <taxon>Fungi incertae sedis</taxon>
        <taxon>Mucoromycota</taxon>
        <taxon>Glomeromycotina</taxon>
        <taxon>Glomeromycetes</taxon>
        <taxon>Diversisporales</taxon>
        <taxon>Gigasporaceae</taxon>
        <taxon>Racocetra</taxon>
    </lineage>
</organism>
<reference evidence="1" key="1">
    <citation type="submission" date="2021-06" db="EMBL/GenBank/DDBJ databases">
        <authorList>
            <person name="Kallberg Y."/>
            <person name="Tangrot J."/>
            <person name="Rosling A."/>
        </authorList>
    </citation>
    <scope>NUCLEOTIDE SEQUENCE</scope>
    <source>
        <strain evidence="1">MA461A</strain>
    </source>
</reference>
<protein>
    <submittedName>
        <fullName evidence="1">30347_t:CDS:1</fullName>
    </submittedName>
</protein>
<sequence>KKDERITKDFLMNEFRSHVKYLGRRKRTAPPEEHRFFDNLIEKFERWEQNIKDDDSSNYKSIYISFQNEKKVYEKEFRRLKKENESLKQEICDNNVKIRELENQIGELKISVEDLDVEIERMEIDNNQKIKDLKTEIEELSPYKKLYIRENYELTVETGTLRGQKNFWENQYNKLNKLYNYQVKADDKLYKLYDDHLKARDKTENDLIRLIDCLQDENKRLESRLN</sequence>
<evidence type="ECO:0000313" key="2">
    <source>
        <dbReference type="Proteomes" id="UP000789920"/>
    </source>
</evidence>
<proteinExistence type="predicted"/>
<dbReference type="Proteomes" id="UP000789920">
    <property type="component" value="Unassembled WGS sequence"/>
</dbReference>
<accession>A0ACA9S2I6</accession>
<dbReference type="EMBL" id="CAJVQC010085527">
    <property type="protein sequence ID" value="CAG8821916.1"/>
    <property type="molecule type" value="Genomic_DNA"/>
</dbReference>
<keyword evidence="2" id="KW-1185">Reference proteome</keyword>